<evidence type="ECO:0000313" key="3">
    <source>
        <dbReference type="EMBL" id="QJB44222.1"/>
    </source>
</evidence>
<sequence length="414" mass="46087">MKIAFISYEYPPDTAIGGIATYVYQAAKMLSLRGHHVEVFAGSTDRTTSEVEGRITVHRLQGMPSSFSDSIGKIFAERHSFINFDVLEGTDYAASARGAVKLVSSIPLVVKLHTPGFLVEKINYIEPSFQMKARRFIGALRRIRKPEPFIKFSYDPNHDIERLHILDADEIATPSQDLGVKLVQLWGLPSGKIAHVPNPYTPSSDLLEIPINTHNKIVTFLGRLEIRKGVLDLAEAIPKVLRCFPNTKFRFVGASHPSPQMGMDMQQYLTRKLWRYKNSLEFTGSVTTSLIPGILANTDVCVFPSRWENFPNVCLEAMSAGRGIVGSNAGGMSDMLGDDQAGLLVPPYSPQEIAEAIVKLLKNPTLRMELGQAARDRVLSEYNLDKIGSLQEASYFRAIERRQALGARNMIDYD</sequence>
<dbReference type="SUPFAM" id="SSF53756">
    <property type="entry name" value="UDP-Glycosyltransferase/glycogen phosphorylase"/>
    <property type="match status" value="1"/>
</dbReference>
<keyword evidence="3" id="KW-0808">Transferase</keyword>
<gene>
    <name evidence="3" type="ORF">HGD76_08515</name>
</gene>
<dbReference type="GO" id="GO:0016757">
    <property type="term" value="F:glycosyltransferase activity"/>
    <property type="evidence" value="ECO:0007669"/>
    <property type="project" value="InterPro"/>
</dbReference>
<dbReference type="InterPro" id="IPR028098">
    <property type="entry name" value="Glyco_trans_4-like_N"/>
</dbReference>
<feature type="domain" description="Glycosyltransferase subfamily 4-like N-terminal" evidence="2">
    <location>
        <begin position="16"/>
        <end position="199"/>
    </location>
</feature>
<accession>A0A6H2BXB5</accession>
<evidence type="ECO:0000259" key="2">
    <source>
        <dbReference type="Pfam" id="PF13439"/>
    </source>
</evidence>
<dbReference type="InterPro" id="IPR001296">
    <property type="entry name" value="Glyco_trans_1"/>
</dbReference>
<name>A0A6H2BXB5_DOLFA</name>
<dbReference type="PANTHER" id="PTHR12526">
    <property type="entry name" value="GLYCOSYLTRANSFERASE"/>
    <property type="match status" value="1"/>
</dbReference>
<dbReference type="EMBL" id="CP051206">
    <property type="protein sequence ID" value="QJB44222.1"/>
    <property type="molecule type" value="Genomic_DNA"/>
</dbReference>
<organism evidence="3 4">
    <name type="scientific">Dolichospermum flos-aquae CCAP 1403/13F</name>
    <dbReference type="NCBI Taxonomy" id="315271"/>
    <lineage>
        <taxon>Bacteria</taxon>
        <taxon>Bacillati</taxon>
        <taxon>Cyanobacteriota</taxon>
        <taxon>Cyanophyceae</taxon>
        <taxon>Nostocales</taxon>
        <taxon>Aphanizomenonaceae</taxon>
        <taxon>Dolichospermum</taxon>
    </lineage>
</organism>
<reference evidence="3 4" key="2">
    <citation type="submission" date="2020-04" db="EMBL/GenBank/DDBJ databases">
        <authorList>
            <person name="Fomenkov A."/>
            <person name="Anton B.P."/>
            <person name="Roberts R.J."/>
        </authorList>
    </citation>
    <scope>NUCLEOTIDE SEQUENCE [LARGE SCALE GENOMIC DNA]</scope>
    <source>
        <strain evidence="3 4">CCAP 1403/13f</strain>
    </source>
</reference>
<evidence type="ECO:0000259" key="1">
    <source>
        <dbReference type="Pfam" id="PF00534"/>
    </source>
</evidence>
<evidence type="ECO:0000313" key="4">
    <source>
        <dbReference type="Proteomes" id="UP000502433"/>
    </source>
</evidence>
<dbReference type="Pfam" id="PF13439">
    <property type="entry name" value="Glyco_transf_4"/>
    <property type="match status" value="1"/>
</dbReference>
<feature type="domain" description="Glycosyl transferase family 1" evidence="1">
    <location>
        <begin position="210"/>
        <end position="376"/>
    </location>
</feature>
<dbReference type="CDD" id="cd03801">
    <property type="entry name" value="GT4_PimA-like"/>
    <property type="match status" value="1"/>
</dbReference>
<dbReference type="AlphaFoldDB" id="A0A6H2BXB5"/>
<dbReference type="Proteomes" id="UP000502433">
    <property type="component" value="Chromosome"/>
</dbReference>
<dbReference type="Pfam" id="PF00534">
    <property type="entry name" value="Glycos_transf_1"/>
    <property type="match status" value="1"/>
</dbReference>
<dbReference type="Gene3D" id="3.40.50.2000">
    <property type="entry name" value="Glycogen Phosphorylase B"/>
    <property type="match status" value="2"/>
</dbReference>
<dbReference type="RefSeq" id="WP_168695515.1">
    <property type="nucleotide sequence ID" value="NZ_CP051206.1"/>
</dbReference>
<dbReference type="KEGG" id="dfs:HGD76_08515"/>
<reference evidence="3 4" key="1">
    <citation type="submission" date="2020-04" db="EMBL/GenBank/DDBJ databases">
        <title>Genome-Wide Identification of 5-Methylcytosine Sites in Bacterial Genomes By High-Throughput Sequencing of MspJI Restriction Fragments.</title>
        <authorList>
            <person name="Wu V."/>
        </authorList>
    </citation>
    <scope>NUCLEOTIDE SEQUENCE [LARGE SCALE GENOMIC DNA]</scope>
    <source>
        <strain evidence="3 4">CCAP 1403/13f</strain>
    </source>
</reference>
<dbReference type="PANTHER" id="PTHR12526:SF636">
    <property type="entry name" value="BLL3647 PROTEIN"/>
    <property type="match status" value="1"/>
</dbReference>
<protein>
    <submittedName>
        <fullName evidence="3">Glycosyltransferase family 4 protein</fullName>
    </submittedName>
</protein>
<proteinExistence type="predicted"/>